<organism evidence="1 2">
    <name type="scientific">Desulfofustis glycolicus DSM 9705</name>
    <dbReference type="NCBI Taxonomy" id="1121409"/>
    <lineage>
        <taxon>Bacteria</taxon>
        <taxon>Pseudomonadati</taxon>
        <taxon>Thermodesulfobacteriota</taxon>
        <taxon>Desulfobulbia</taxon>
        <taxon>Desulfobulbales</taxon>
        <taxon>Desulfocapsaceae</taxon>
        <taxon>Desulfofustis</taxon>
    </lineage>
</organism>
<dbReference type="EMBL" id="FQXS01000011">
    <property type="protein sequence ID" value="SHH83713.1"/>
    <property type="molecule type" value="Genomic_DNA"/>
</dbReference>
<evidence type="ECO:0000313" key="2">
    <source>
        <dbReference type="Proteomes" id="UP000184139"/>
    </source>
</evidence>
<dbReference type="AlphaFoldDB" id="A0A1M5W940"/>
<name>A0A1M5W940_9BACT</name>
<evidence type="ECO:0000313" key="1">
    <source>
        <dbReference type="EMBL" id="SHH83713.1"/>
    </source>
</evidence>
<dbReference type="RefSeq" id="WP_073375887.1">
    <property type="nucleotide sequence ID" value="NZ_FQXS01000011.1"/>
</dbReference>
<reference evidence="1 2" key="1">
    <citation type="submission" date="2016-11" db="EMBL/GenBank/DDBJ databases">
        <authorList>
            <person name="Jaros S."/>
            <person name="Januszkiewicz K."/>
            <person name="Wedrychowicz H."/>
        </authorList>
    </citation>
    <scope>NUCLEOTIDE SEQUENCE [LARGE SCALE GENOMIC DNA]</scope>
    <source>
        <strain evidence="1 2">DSM 9705</strain>
    </source>
</reference>
<dbReference type="OrthoDB" id="5432287at2"/>
<sequence>MKQDSQDNKQPQLEIRERAMVEGILEGSPDGVAVVVVRLDCGCRKMAAVSVDGEPASKVIMYRDNAETICDTCKKDQGAFMRVTEQFIHWQEPVPDAATQARIANKVFGTPHPSVH</sequence>
<keyword evidence="2" id="KW-1185">Reference proteome</keyword>
<proteinExistence type="predicted"/>
<dbReference type="Proteomes" id="UP000184139">
    <property type="component" value="Unassembled WGS sequence"/>
</dbReference>
<protein>
    <submittedName>
        <fullName evidence="1">Uncharacterized protein</fullName>
    </submittedName>
</protein>
<accession>A0A1M5W940</accession>
<gene>
    <name evidence="1" type="ORF">SAMN02745124_02145</name>
</gene>